<keyword evidence="5 6" id="KW-0472">Membrane</keyword>
<dbReference type="InterPro" id="IPR040177">
    <property type="entry name" value="SLC30A9"/>
</dbReference>
<evidence type="ECO:0000256" key="1">
    <source>
        <dbReference type="ARBA" id="ARBA00004141"/>
    </source>
</evidence>
<dbReference type="InterPro" id="IPR058533">
    <property type="entry name" value="Cation_efflux_TM"/>
</dbReference>
<evidence type="ECO:0000259" key="7">
    <source>
        <dbReference type="Pfam" id="PF01545"/>
    </source>
</evidence>
<comment type="caution">
    <text evidence="8">The sequence shown here is derived from an EMBL/GenBank/DDBJ whole genome shotgun (WGS) entry which is preliminary data.</text>
</comment>
<feature type="transmembrane region" description="Helical" evidence="6">
    <location>
        <begin position="9"/>
        <end position="30"/>
    </location>
</feature>
<dbReference type="GO" id="GO:0016020">
    <property type="term" value="C:membrane"/>
    <property type="evidence" value="ECO:0007669"/>
    <property type="project" value="UniProtKB-SubCell"/>
</dbReference>
<reference evidence="8 9" key="1">
    <citation type="submission" date="2020-08" db="EMBL/GenBank/DDBJ databases">
        <title>Genomic Encyclopedia of Type Strains, Phase III (KMG-III): the genomes of soil and plant-associated and newly described type strains.</title>
        <authorList>
            <person name="Whitman W."/>
        </authorList>
    </citation>
    <scope>NUCLEOTIDE SEQUENCE [LARGE SCALE GENOMIC DNA]</scope>
    <source>
        <strain evidence="8 9">CECT 3266</strain>
    </source>
</reference>
<evidence type="ECO:0000256" key="5">
    <source>
        <dbReference type="ARBA" id="ARBA00023136"/>
    </source>
</evidence>
<dbReference type="SUPFAM" id="SSF160240">
    <property type="entry name" value="Cation efflux protein cytoplasmic domain-like"/>
    <property type="match status" value="1"/>
</dbReference>
<evidence type="ECO:0000256" key="2">
    <source>
        <dbReference type="ARBA" id="ARBA00022448"/>
    </source>
</evidence>
<dbReference type="InterPro" id="IPR036837">
    <property type="entry name" value="Cation_efflux_CTD_sf"/>
</dbReference>
<proteinExistence type="predicted"/>
<keyword evidence="3 6" id="KW-0812">Transmembrane</keyword>
<name>A0A7W7LRA6_9ACTN</name>
<dbReference type="PANTHER" id="PTHR13414:SF9">
    <property type="entry name" value="PROTON-COUPLED ZINC ANTIPORTER SLC30A9, MITOCHONDRIAL"/>
    <property type="match status" value="1"/>
</dbReference>
<dbReference type="AlphaFoldDB" id="A0A7W7LRA6"/>
<dbReference type="Proteomes" id="UP000556084">
    <property type="component" value="Unassembled WGS sequence"/>
</dbReference>
<sequence>MSASGGTKAIVAALGANMAIAVSKFVAFAFSGSSSMLAEGVHSVADSGNQALLLLGGKKAQKKASEEHPFGYGRERYVYGFLVSIVLFTIGGVFALYEGYEKVENPHALENWYWPVGVLVFAVVAEGFSFRTAVKESNELRGGQSWSSFIRTAKAPELPVVLLEDFGALIGLVLALGGVVLSVTTGDGVWDGIATLCIGALLVLIALVLAAETKSLLLGEAAGPAELAKIREAAVDGESVTRVIHMRTLHLGPEELLVAAKIAVRGDDTAVQVARAIDEAEERIRAAVPIARVIYLEPDIYSEAAAAAGEDPRATPGGSG</sequence>
<evidence type="ECO:0000256" key="4">
    <source>
        <dbReference type="ARBA" id="ARBA00022989"/>
    </source>
</evidence>
<evidence type="ECO:0000256" key="6">
    <source>
        <dbReference type="SAM" id="Phobius"/>
    </source>
</evidence>
<dbReference type="InterPro" id="IPR027469">
    <property type="entry name" value="Cation_efflux_TMD_sf"/>
</dbReference>
<dbReference type="Gene3D" id="3.30.70.1350">
    <property type="entry name" value="Cation efflux protein, cytoplasmic domain"/>
    <property type="match status" value="1"/>
</dbReference>
<feature type="transmembrane region" description="Helical" evidence="6">
    <location>
        <begin position="193"/>
        <end position="211"/>
    </location>
</feature>
<feature type="domain" description="Cation efflux protein transmembrane" evidence="7">
    <location>
        <begin position="11"/>
        <end position="218"/>
    </location>
</feature>
<dbReference type="NCBIfam" id="TIGR01297">
    <property type="entry name" value="CDF"/>
    <property type="match status" value="1"/>
</dbReference>
<protein>
    <submittedName>
        <fullName evidence="8">Cation diffusion facilitator family transporter</fullName>
    </submittedName>
</protein>
<feature type="transmembrane region" description="Helical" evidence="6">
    <location>
        <begin position="112"/>
        <end position="134"/>
    </location>
</feature>
<gene>
    <name evidence="8" type="ORF">FHS39_003925</name>
</gene>
<dbReference type="GO" id="GO:0006829">
    <property type="term" value="P:zinc ion transport"/>
    <property type="evidence" value="ECO:0007669"/>
    <property type="project" value="InterPro"/>
</dbReference>
<accession>A0A7W7LRA6</accession>
<dbReference type="InterPro" id="IPR002524">
    <property type="entry name" value="Cation_efflux"/>
</dbReference>
<dbReference type="SUPFAM" id="SSF161111">
    <property type="entry name" value="Cation efflux protein transmembrane domain-like"/>
    <property type="match status" value="1"/>
</dbReference>
<dbReference type="GO" id="GO:0008324">
    <property type="term" value="F:monoatomic cation transmembrane transporter activity"/>
    <property type="evidence" value="ECO:0007669"/>
    <property type="project" value="InterPro"/>
</dbReference>
<keyword evidence="4 6" id="KW-1133">Transmembrane helix</keyword>
<dbReference type="EMBL" id="JACHJH010000005">
    <property type="protein sequence ID" value="MBB4894867.1"/>
    <property type="molecule type" value="Genomic_DNA"/>
</dbReference>
<dbReference type="Gene3D" id="1.20.1510.10">
    <property type="entry name" value="Cation efflux protein transmembrane domain"/>
    <property type="match status" value="1"/>
</dbReference>
<comment type="subcellular location">
    <subcellularLocation>
        <location evidence="1">Membrane</location>
        <topology evidence="1">Multi-pass membrane protein</topology>
    </subcellularLocation>
</comment>
<organism evidence="8 9">
    <name type="scientific">Streptomyces olivoverticillatus</name>
    <dbReference type="NCBI Taxonomy" id="66427"/>
    <lineage>
        <taxon>Bacteria</taxon>
        <taxon>Bacillati</taxon>
        <taxon>Actinomycetota</taxon>
        <taxon>Actinomycetes</taxon>
        <taxon>Kitasatosporales</taxon>
        <taxon>Streptomycetaceae</taxon>
        <taxon>Streptomyces</taxon>
    </lineage>
</organism>
<feature type="transmembrane region" description="Helical" evidence="6">
    <location>
        <begin position="155"/>
        <end position="181"/>
    </location>
</feature>
<dbReference type="PANTHER" id="PTHR13414">
    <property type="entry name" value="HUEL-CATION TRANSPORTER"/>
    <property type="match status" value="1"/>
</dbReference>
<keyword evidence="2" id="KW-0813">Transport</keyword>
<feature type="transmembrane region" description="Helical" evidence="6">
    <location>
        <begin position="77"/>
        <end position="97"/>
    </location>
</feature>
<dbReference type="RefSeq" id="WP_184350609.1">
    <property type="nucleotide sequence ID" value="NZ_JACHJH010000005.1"/>
</dbReference>
<evidence type="ECO:0000313" key="8">
    <source>
        <dbReference type="EMBL" id="MBB4894867.1"/>
    </source>
</evidence>
<dbReference type="Pfam" id="PF01545">
    <property type="entry name" value="Cation_efflux"/>
    <property type="match status" value="1"/>
</dbReference>
<keyword evidence="9" id="KW-1185">Reference proteome</keyword>
<evidence type="ECO:0000313" key="9">
    <source>
        <dbReference type="Proteomes" id="UP000556084"/>
    </source>
</evidence>
<evidence type="ECO:0000256" key="3">
    <source>
        <dbReference type="ARBA" id="ARBA00022692"/>
    </source>
</evidence>